<dbReference type="GO" id="GO:0005737">
    <property type="term" value="C:cytoplasm"/>
    <property type="evidence" value="ECO:0007669"/>
    <property type="project" value="UniProtKB-SubCell"/>
</dbReference>
<dbReference type="STRING" id="657387.BH688_06030"/>
<keyword evidence="2 7" id="KW-0963">Cytoplasm</keyword>
<name>A0A1S1NXW0_9GAMM</name>
<dbReference type="PRINTS" id="PR00298">
    <property type="entry name" value="CHAPERONIN60"/>
</dbReference>
<evidence type="ECO:0000256" key="1">
    <source>
        <dbReference type="ARBA" id="ARBA00006607"/>
    </source>
</evidence>
<organism evidence="11 12">
    <name type="scientific">Kushneria phosphatilytica</name>
    <dbReference type="NCBI Taxonomy" id="657387"/>
    <lineage>
        <taxon>Bacteria</taxon>
        <taxon>Pseudomonadati</taxon>
        <taxon>Pseudomonadota</taxon>
        <taxon>Gammaproteobacteria</taxon>
        <taxon>Oceanospirillales</taxon>
        <taxon>Halomonadaceae</taxon>
        <taxon>Kushneria</taxon>
    </lineage>
</organism>
<dbReference type="KEGG" id="kuy:FY550_09770"/>
<dbReference type="PANTHER" id="PTHR45633">
    <property type="entry name" value="60 KDA HEAT SHOCK PROTEIN, MITOCHONDRIAL"/>
    <property type="match status" value="1"/>
</dbReference>
<feature type="compositionally biased region" description="Gly residues" evidence="10">
    <location>
        <begin position="531"/>
        <end position="546"/>
    </location>
</feature>
<feature type="binding site" evidence="7">
    <location>
        <begin position="30"/>
        <end position="33"/>
    </location>
    <ligand>
        <name>ATP</name>
        <dbReference type="ChEBI" id="CHEBI:30616"/>
    </ligand>
</feature>
<dbReference type="Gene3D" id="3.50.7.10">
    <property type="entry name" value="GroEL"/>
    <property type="match status" value="1"/>
</dbReference>
<dbReference type="GO" id="GO:0140662">
    <property type="term" value="F:ATP-dependent protein folding chaperone"/>
    <property type="evidence" value="ECO:0007669"/>
    <property type="project" value="InterPro"/>
</dbReference>
<feature type="region of interest" description="Disordered" evidence="10">
    <location>
        <begin position="523"/>
        <end position="546"/>
    </location>
</feature>
<feature type="binding site" evidence="7">
    <location>
        <position position="495"/>
    </location>
    <ligand>
        <name>ATP</name>
        <dbReference type="ChEBI" id="CHEBI:30616"/>
    </ligand>
</feature>
<evidence type="ECO:0000256" key="10">
    <source>
        <dbReference type="SAM" id="MobiDB-lite"/>
    </source>
</evidence>
<dbReference type="InterPro" id="IPR027413">
    <property type="entry name" value="GROEL-like_equatorial_sf"/>
</dbReference>
<evidence type="ECO:0000256" key="7">
    <source>
        <dbReference type="HAMAP-Rule" id="MF_00600"/>
    </source>
</evidence>
<dbReference type="GO" id="GO:0042026">
    <property type="term" value="P:protein refolding"/>
    <property type="evidence" value="ECO:0007669"/>
    <property type="project" value="UniProtKB-UniRule"/>
</dbReference>
<dbReference type="SUPFAM" id="SSF54849">
    <property type="entry name" value="GroEL-intermediate domain like"/>
    <property type="match status" value="1"/>
</dbReference>
<comment type="subunit">
    <text evidence="7 9">Forms a cylinder of 14 subunits composed of two heptameric rings stacked back-to-back. Interacts with the co-chaperonin GroES.</text>
</comment>
<protein>
    <recommendedName>
        <fullName evidence="7">Chaperonin GroEL</fullName>
        <ecNumber evidence="7">5.6.1.7</ecNumber>
    </recommendedName>
    <alternativeName>
        <fullName evidence="7">60 kDa chaperonin</fullName>
    </alternativeName>
    <alternativeName>
        <fullName evidence="7">Chaperonin-60</fullName>
        <shortName evidence="7">Cpn60</shortName>
    </alternativeName>
</protein>
<sequence>MAAKNIRFSDDARKRMARGVNTLADAVKTTLGPKGRNVVLEKSFGAPTVTKDGVSVAKEIELKDKFENMGAQMVKEVASKTSDVAGDGTTTATVLAQSIVNEGLKGVTAGMNPMDLKRGIDYAITAAVEEIRKMSVPCTDSKAIAQVGTISANGDATIGQIIADAMAKVGKEGVITVDEGRGFEDELEVVEGMQFDRGYLSPYFVTNNETMSVELEDPYILLVDKKISNIRELLPVLENVAKAGKPLVIIAEDIEGEALATLVVNNMRGIVKVAAAKAPGFGDRRKAMLQDIAILTGGTVISEEVGLTLEQTTLDHLGSARRITMSKENTTVIDGNGVESDIESRVSQIRTQIEETSSDYDREKLQERVAKLAGGVAVIRVGAATEVEMKEKKARVEDALHSTRAAVEEGVVPGGGTSLVRAASKLVGLKGDNEDQTHGIQLTIRALETPLRQIVTNAGEDASVILNRVRDGEGNFGYNAQTGEFGDLFEMGVLDPAKVARSALQSAGSVGGLMITTEAMVAEDPDEKDSSGGGDMGGMGGMGGMM</sequence>
<dbReference type="OrthoDB" id="9766614at2"/>
<dbReference type="InterPro" id="IPR001844">
    <property type="entry name" value="Cpn60/GroEL"/>
</dbReference>
<dbReference type="HAMAP" id="MF_00600">
    <property type="entry name" value="CH60"/>
    <property type="match status" value="1"/>
</dbReference>
<evidence type="ECO:0000313" key="12">
    <source>
        <dbReference type="Proteomes" id="UP000322553"/>
    </source>
</evidence>
<dbReference type="Gene3D" id="1.10.560.10">
    <property type="entry name" value="GroEL-like equatorial domain"/>
    <property type="match status" value="1"/>
</dbReference>
<evidence type="ECO:0000256" key="8">
    <source>
        <dbReference type="RuleBase" id="RU000418"/>
    </source>
</evidence>
<dbReference type="EMBL" id="CP043420">
    <property type="protein sequence ID" value="QEL11398.1"/>
    <property type="molecule type" value="Genomic_DNA"/>
</dbReference>
<dbReference type="Gene3D" id="3.30.260.10">
    <property type="entry name" value="TCP-1-like chaperonin intermediate domain"/>
    <property type="match status" value="1"/>
</dbReference>
<dbReference type="NCBIfam" id="NF009489">
    <property type="entry name" value="PRK12851.1"/>
    <property type="match status" value="1"/>
</dbReference>
<comment type="subcellular location">
    <subcellularLocation>
        <location evidence="7">Cytoplasm</location>
    </subcellularLocation>
</comment>
<comment type="function">
    <text evidence="7 9">Together with its co-chaperonin GroES, plays an essential role in assisting protein folding. The GroEL-GroES system forms a nano-cage that allows encapsulation of the non-native substrate proteins and provides a physical environment optimized to promote and accelerate protein folding.</text>
</comment>
<feature type="binding site" evidence="7">
    <location>
        <position position="51"/>
    </location>
    <ligand>
        <name>ATP</name>
        <dbReference type="ChEBI" id="CHEBI:30616"/>
    </ligand>
</feature>
<feature type="binding site" evidence="7">
    <location>
        <position position="415"/>
    </location>
    <ligand>
        <name>ATP</name>
        <dbReference type="ChEBI" id="CHEBI:30616"/>
    </ligand>
</feature>
<dbReference type="NCBIfam" id="TIGR02348">
    <property type="entry name" value="GroEL"/>
    <property type="match status" value="1"/>
</dbReference>
<dbReference type="FunFam" id="3.50.7.10:FF:000001">
    <property type="entry name" value="60 kDa chaperonin"/>
    <property type="match status" value="1"/>
</dbReference>
<dbReference type="NCBIfam" id="NF009487">
    <property type="entry name" value="PRK12849.1"/>
    <property type="match status" value="1"/>
</dbReference>
<dbReference type="PROSITE" id="PS00296">
    <property type="entry name" value="CHAPERONINS_CPN60"/>
    <property type="match status" value="1"/>
</dbReference>
<comment type="caution">
    <text evidence="7">Lacks conserved residue(s) required for the propagation of feature annotation.</text>
</comment>
<dbReference type="GO" id="GO:0051082">
    <property type="term" value="F:unfolded protein binding"/>
    <property type="evidence" value="ECO:0007669"/>
    <property type="project" value="UniProtKB-UniRule"/>
</dbReference>
<comment type="similarity">
    <text evidence="1 7 8">Belongs to the chaperonin (HSP60) family.</text>
</comment>
<evidence type="ECO:0000256" key="9">
    <source>
        <dbReference type="RuleBase" id="RU000419"/>
    </source>
</evidence>
<keyword evidence="12" id="KW-1185">Reference proteome</keyword>
<evidence type="ECO:0000256" key="6">
    <source>
        <dbReference type="ARBA" id="ARBA00023235"/>
    </source>
</evidence>
<dbReference type="NCBIfam" id="NF000592">
    <property type="entry name" value="PRK00013.1"/>
    <property type="match status" value="1"/>
</dbReference>
<dbReference type="Pfam" id="PF00118">
    <property type="entry name" value="Cpn60_TCP1"/>
    <property type="match status" value="1"/>
</dbReference>
<evidence type="ECO:0000256" key="3">
    <source>
        <dbReference type="ARBA" id="ARBA00022741"/>
    </source>
</evidence>
<dbReference type="InterPro" id="IPR002423">
    <property type="entry name" value="Cpn60/GroEL/TCP-1"/>
</dbReference>
<evidence type="ECO:0000256" key="2">
    <source>
        <dbReference type="ARBA" id="ARBA00022490"/>
    </source>
</evidence>
<evidence type="ECO:0000256" key="5">
    <source>
        <dbReference type="ARBA" id="ARBA00023186"/>
    </source>
</evidence>
<dbReference type="InterPro" id="IPR018370">
    <property type="entry name" value="Chaperonin_Cpn60_CS"/>
</dbReference>
<dbReference type="InterPro" id="IPR027409">
    <property type="entry name" value="GroEL-like_apical_dom_sf"/>
</dbReference>
<gene>
    <name evidence="7 11" type="primary">groL</name>
    <name evidence="7" type="synonym">groEL</name>
    <name evidence="11" type="ORF">FY550_09770</name>
</gene>
<dbReference type="InterPro" id="IPR027410">
    <property type="entry name" value="TCP-1-like_intermed_sf"/>
</dbReference>
<dbReference type="FunFam" id="1.10.560.10:FF:000001">
    <property type="entry name" value="60 kDa chaperonin"/>
    <property type="match status" value="1"/>
</dbReference>
<dbReference type="SUPFAM" id="SSF52029">
    <property type="entry name" value="GroEL apical domain-like"/>
    <property type="match status" value="1"/>
</dbReference>
<dbReference type="NCBIfam" id="NF009488">
    <property type="entry name" value="PRK12850.1"/>
    <property type="match status" value="1"/>
</dbReference>
<keyword evidence="5 7" id="KW-0143">Chaperone</keyword>
<dbReference type="AlphaFoldDB" id="A0A1S1NXW0"/>
<dbReference type="Proteomes" id="UP000322553">
    <property type="component" value="Chromosome"/>
</dbReference>
<dbReference type="GO" id="GO:0005524">
    <property type="term" value="F:ATP binding"/>
    <property type="evidence" value="ECO:0007669"/>
    <property type="project" value="UniProtKB-UniRule"/>
</dbReference>
<keyword evidence="6 7" id="KW-0413">Isomerase</keyword>
<feature type="binding site" evidence="7">
    <location>
        <begin position="87"/>
        <end position="91"/>
    </location>
    <ligand>
        <name>ATP</name>
        <dbReference type="ChEBI" id="CHEBI:30616"/>
    </ligand>
</feature>
<evidence type="ECO:0000313" key="11">
    <source>
        <dbReference type="EMBL" id="QEL11398.1"/>
    </source>
</evidence>
<keyword evidence="3 7" id="KW-0547">Nucleotide-binding</keyword>
<reference evidence="11 12" key="1">
    <citation type="submission" date="2019-08" db="EMBL/GenBank/DDBJ databases">
        <title>Complete genome sequence of Kushneria sp. YCWA18, a halophilic phosphate-solubilizing bacterium isolated from Daqiao saltern in China.</title>
        <authorList>
            <person name="Du G.-X."/>
            <person name="Qu L.-Y."/>
        </authorList>
    </citation>
    <scope>NUCLEOTIDE SEQUENCE [LARGE SCALE GENOMIC DNA]</scope>
    <source>
        <strain evidence="11 12">YCWA18</strain>
    </source>
</reference>
<dbReference type="CDD" id="cd03344">
    <property type="entry name" value="GroEL"/>
    <property type="match status" value="1"/>
</dbReference>
<proteinExistence type="inferred from homology"/>
<dbReference type="EC" id="5.6.1.7" evidence="7"/>
<dbReference type="RefSeq" id="WP_070977743.1">
    <property type="nucleotide sequence ID" value="NZ_CP043420.1"/>
</dbReference>
<dbReference type="GO" id="GO:0016853">
    <property type="term" value="F:isomerase activity"/>
    <property type="evidence" value="ECO:0007669"/>
    <property type="project" value="UniProtKB-KW"/>
</dbReference>
<keyword evidence="4 7" id="KW-0067">ATP-binding</keyword>
<dbReference type="SUPFAM" id="SSF48592">
    <property type="entry name" value="GroEL equatorial domain-like"/>
    <property type="match status" value="1"/>
</dbReference>
<evidence type="ECO:0000256" key="4">
    <source>
        <dbReference type="ARBA" id="ARBA00022840"/>
    </source>
</evidence>
<accession>A0A1S1NXW0</accession>